<dbReference type="PANTHER" id="PTHR43781">
    <property type="entry name" value="SACCHAROPINE DEHYDROGENASE"/>
    <property type="match status" value="1"/>
</dbReference>
<accession>A0ABV3F5E5</accession>
<organism evidence="1 2">
    <name type="scientific">Nocardia fusca</name>
    <dbReference type="NCBI Taxonomy" id="941183"/>
    <lineage>
        <taxon>Bacteria</taxon>
        <taxon>Bacillati</taxon>
        <taxon>Actinomycetota</taxon>
        <taxon>Actinomycetes</taxon>
        <taxon>Mycobacteriales</taxon>
        <taxon>Nocardiaceae</taxon>
        <taxon>Nocardia</taxon>
    </lineage>
</organism>
<evidence type="ECO:0008006" key="3">
    <source>
        <dbReference type="Google" id="ProtNLM"/>
    </source>
</evidence>
<dbReference type="RefSeq" id="WP_357975848.1">
    <property type="nucleotide sequence ID" value="NZ_JBFAIH010000003.1"/>
</dbReference>
<protein>
    <recommendedName>
        <fullName evidence="3">Saccharopine dehydrogenase-like protein</fullName>
    </recommendedName>
</protein>
<dbReference type="Proteomes" id="UP001551658">
    <property type="component" value="Unassembled WGS sequence"/>
</dbReference>
<evidence type="ECO:0000313" key="2">
    <source>
        <dbReference type="Proteomes" id="UP001551658"/>
    </source>
</evidence>
<proteinExistence type="predicted"/>
<name>A0ABV3F5E5_9NOCA</name>
<dbReference type="PANTHER" id="PTHR43781:SF1">
    <property type="entry name" value="SACCHAROPINE DEHYDROGENASE"/>
    <property type="match status" value="1"/>
</dbReference>
<dbReference type="EMBL" id="JBFAIH010000003">
    <property type="protein sequence ID" value="MEV0362775.1"/>
    <property type="molecule type" value="Genomic_DNA"/>
</dbReference>
<sequence>MRSGGLTYDDGAWRRGIPARRERITLPDGESVAMAALPTCEVVTIPRHVQVDHVESLLEVTLKAGLETPITPELIAGLPAGPTERDRAGQRFTYLLDAVDHQGQQTRGIIRGRDTYGTTAAAVVEAARRLAAGDTAAGVRTPAQAFDPADFLEALSRHDLAWTIEATPTMK</sequence>
<evidence type="ECO:0000313" key="1">
    <source>
        <dbReference type="EMBL" id="MEV0362775.1"/>
    </source>
</evidence>
<gene>
    <name evidence="1" type="ORF">AB0H72_08730</name>
</gene>
<comment type="caution">
    <text evidence="1">The sequence shown here is derived from an EMBL/GenBank/DDBJ whole genome shotgun (WGS) entry which is preliminary data.</text>
</comment>
<keyword evidence="2" id="KW-1185">Reference proteome</keyword>
<reference evidence="1 2" key="1">
    <citation type="submission" date="2024-06" db="EMBL/GenBank/DDBJ databases">
        <title>The Natural Products Discovery Center: Release of the First 8490 Sequenced Strains for Exploring Actinobacteria Biosynthetic Diversity.</title>
        <authorList>
            <person name="Kalkreuter E."/>
            <person name="Kautsar S.A."/>
            <person name="Yang D."/>
            <person name="Bader C.D."/>
            <person name="Teijaro C.N."/>
            <person name="Fluegel L."/>
            <person name="Davis C.M."/>
            <person name="Simpson J.R."/>
            <person name="Lauterbach L."/>
            <person name="Steele A.D."/>
            <person name="Gui C."/>
            <person name="Meng S."/>
            <person name="Li G."/>
            <person name="Viehrig K."/>
            <person name="Ye F."/>
            <person name="Su P."/>
            <person name="Kiefer A.F."/>
            <person name="Nichols A."/>
            <person name="Cepeda A.J."/>
            <person name="Yan W."/>
            <person name="Fan B."/>
            <person name="Jiang Y."/>
            <person name="Adhikari A."/>
            <person name="Zheng C.-J."/>
            <person name="Schuster L."/>
            <person name="Cowan T.M."/>
            <person name="Smanski M.J."/>
            <person name="Chevrette M.G."/>
            <person name="De Carvalho L.P.S."/>
            <person name="Shen B."/>
        </authorList>
    </citation>
    <scope>NUCLEOTIDE SEQUENCE [LARGE SCALE GENOMIC DNA]</scope>
    <source>
        <strain evidence="1 2">NPDC050671</strain>
    </source>
</reference>